<comment type="caution">
    <text evidence="2">The sequence shown here is derived from an EMBL/GenBank/DDBJ whole genome shotgun (WGS) entry which is preliminary data.</text>
</comment>
<accession>A0A1X2GWI3</accession>
<dbReference type="EMBL" id="MCGT01000002">
    <property type="protein sequence ID" value="ORX62336.1"/>
    <property type="molecule type" value="Genomic_DNA"/>
</dbReference>
<proteinExistence type="predicted"/>
<dbReference type="Proteomes" id="UP000242146">
    <property type="component" value="Unassembled WGS sequence"/>
</dbReference>
<protein>
    <submittedName>
        <fullName evidence="2">Uncharacterized protein</fullName>
    </submittedName>
</protein>
<name>A0A1X2GWI3_9FUNG</name>
<gene>
    <name evidence="2" type="ORF">DM01DRAFT_1331776</name>
</gene>
<keyword evidence="1" id="KW-1133">Transmembrane helix</keyword>
<dbReference type="OrthoDB" id="2376782at2759"/>
<keyword evidence="1" id="KW-0472">Membrane</keyword>
<keyword evidence="1" id="KW-0812">Transmembrane</keyword>
<evidence type="ECO:0000313" key="3">
    <source>
        <dbReference type="Proteomes" id="UP000242146"/>
    </source>
</evidence>
<reference evidence="2 3" key="1">
    <citation type="submission" date="2016-07" db="EMBL/GenBank/DDBJ databases">
        <title>Pervasive Adenine N6-methylation of Active Genes in Fungi.</title>
        <authorList>
            <consortium name="DOE Joint Genome Institute"/>
            <person name="Mondo S.J."/>
            <person name="Dannebaum R.O."/>
            <person name="Kuo R.C."/>
            <person name="Labutti K."/>
            <person name="Haridas S."/>
            <person name="Kuo A."/>
            <person name="Salamov A."/>
            <person name="Ahrendt S.R."/>
            <person name="Lipzen A."/>
            <person name="Sullivan W."/>
            <person name="Andreopoulos W.B."/>
            <person name="Clum A."/>
            <person name="Lindquist E."/>
            <person name="Daum C."/>
            <person name="Ramamoorthy G.K."/>
            <person name="Gryganskyi A."/>
            <person name="Culley D."/>
            <person name="Magnuson J.K."/>
            <person name="James T.Y."/>
            <person name="O'Malley M.A."/>
            <person name="Stajich J.E."/>
            <person name="Spatafora J.W."/>
            <person name="Visel A."/>
            <person name="Grigoriev I.V."/>
        </authorList>
    </citation>
    <scope>NUCLEOTIDE SEQUENCE [LARGE SCALE GENOMIC DNA]</scope>
    <source>
        <strain evidence="2 3">NRRL 3301</strain>
    </source>
</reference>
<evidence type="ECO:0000256" key="1">
    <source>
        <dbReference type="SAM" id="Phobius"/>
    </source>
</evidence>
<dbReference type="AlphaFoldDB" id="A0A1X2GWI3"/>
<feature type="transmembrane region" description="Helical" evidence="1">
    <location>
        <begin position="247"/>
        <end position="267"/>
    </location>
</feature>
<organism evidence="2 3">
    <name type="scientific">Hesseltinella vesiculosa</name>
    <dbReference type="NCBI Taxonomy" id="101127"/>
    <lineage>
        <taxon>Eukaryota</taxon>
        <taxon>Fungi</taxon>
        <taxon>Fungi incertae sedis</taxon>
        <taxon>Mucoromycota</taxon>
        <taxon>Mucoromycotina</taxon>
        <taxon>Mucoromycetes</taxon>
        <taxon>Mucorales</taxon>
        <taxon>Cunninghamellaceae</taxon>
        <taxon>Hesseltinella</taxon>
    </lineage>
</organism>
<feature type="transmembrane region" description="Helical" evidence="1">
    <location>
        <begin position="195"/>
        <end position="216"/>
    </location>
</feature>
<keyword evidence="3" id="KW-1185">Reference proteome</keyword>
<sequence length="277" mass="29936">MNQAYASATPGYPAQPIYPPYSAPTPSYSTPVPAPQVTNIPSNQRQSIAQIGHYDDTTFHNMPLDYNTHGDAGAVSYEEYRQAAYSEAMYNQGQQHHVPMSPPPPPMKSHSNTYPATAMLADYRDEPDATTPMIKGNPYRDNNKASKRPHGAITMAPEDEAASYRPKQYHDDHGRGGNCCCNFCAEITCCSCFCLLISVAFLAGGIALIVAASIFASKCAANCDSAITTDLTSACDTFCNKYLHDGLLYSGIGIAALAGISIIWRILNWMCGAAGRR</sequence>
<dbReference type="STRING" id="101127.A0A1X2GWI3"/>
<evidence type="ECO:0000313" key="2">
    <source>
        <dbReference type="EMBL" id="ORX62336.1"/>
    </source>
</evidence>